<comment type="caution">
    <text evidence="1">The sequence shown here is derived from an EMBL/GenBank/DDBJ whole genome shotgun (WGS) entry which is preliminary data.</text>
</comment>
<feature type="non-terminal residue" evidence="1">
    <location>
        <position position="1"/>
    </location>
</feature>
<name>A0AAN4Z5P8_9BILA</name>
<organism evidence="1 2">
    <name type="scientific">Pristionchus mayeri</name>
    <dbReference type="NCBI Taxonomy" id="1317129"/>
    <lineage>
        <taxon>Eukaryota</taxon>
        <taxon>Metazoa</taxon>
        <taxon>Ecdysozoa</taxon>
        <taxon>Nematoda</taxon>
        <taxon>Chromadorea</taxon>
        <taxon>Rhabditida</taxon>
        <taxon>Rhabditina</taxon>
        <taxon>Diplogasteromorpha</taxon>
        <taxon>Diplogasteroidea</taxon>
        <taxon>Neodiplogasteridae</taxon>
        <taxon>Pristionchus</taxon>
    </lineage>
</organism>
<dbReference type="AlphaFoldDB" id="A0AAN4Z5P8"/>
<dbReference type="EMBL" id="BTRK01000001">
    <property type="protein sequence ID" value="GMR33804.1"/>
    <property type="molecule type" value="Genomic_DNA"/>
</dbReference>
<reference evidence="2" key="1">
    <citation type="submission" date="2022-10" db="EMBL/GenBank/DDBJ databases">
        <title>Genome assembly of Pristionchus species.</title>
        <authorList>
            <person name="Yoshida K."/>
            <person name="Sommer R.J."/>
        </authorList>
    </citation>
    <scope>NUCLEOTIDE SEQUENCE [LARGE SCALE GENOMIC DNA]</scope>
    <source>
        <strain evidence="2">RS5460</strain>
    </source>
</reference>
<evidence type="ECO:0000313" key="1">
    <source>
        <dbReference type="EMBL" id="GMR33804.1"/>
    </source>
</evidence>
<evidence type="ECO:0000313" key="2">
    <source>
        <dbReference type="Proteomes" id="UP001328107"/>
    </source>
</evidence>
<keyword evidence="2" id="KW-1185">Reference proteome</keyword>
<dbReference type="Proteomes" id="UP001328107">
    <property type="component" value="Unassembled WGS sequence"/>
</dbReference>
<sequence>ARIDYFLQDWTYSRMLKCANVLKRPENTTRKIPLSFVKHFADLRDFIKTKDNAHLVTHCGSLLGWYRECSIIS</sequence>
<accession>A0AAN4Z5P8</accession>
<proteinExistence type="predicted"/>
<gene>
    <name evidence="1" type="ORF">PMAYCL1PPCAC_03999</name>
</gene>
<protein>
    <submittedName>
        <fullName evidence="1">Uncharacterized protein</fullName>
    </submittedName>
</protein>
<feature type="non-terminal residue" evidence="1">
    <location>
        <position position="73"/>
    </location>
</feature>